<keyword evidence="3" id="KW-1185">Reference proteome</keyword>
<proteinExistence type="predicted"/>
<evidence type="ECO:0000313" key="2">
    <source>
        <dbReference type="EMBL" id="SLM46592.1"/>
    </source>
</evidence>
<reference evidence="2 3" key="1">
    <citation type="submission" date="2017-03" db="EMBL/GenBank/DDBJ databases">
        <authorList>
            <person name="Afonso C.L."/>
            <person name="Miller P.J."/>
            <person name="Scott M.A."/>
            <person name="Spackman E."/>
            <person name="Goraichik I."/>
            <person name="Dimitrov K.M."/>
            <person name="Suarez D.L."/>
            <person name="Swayne D.E."/>
        </authorList>
    </citation>
    <scope>NUCLEOTIDE SEQUENCE [LARGE SCALE GENOMIC DNA]</scope>
    <source>
        <strain evidence="2">Genome sequencing of Nitrospira japonica strain NJ11</strain>
    </source>
</reference>
<dbReference type="Pfam" id="PF09924">
    <property type="entry name" value="LPG_synthase_C"/>
    <property type="match status" value="1"/>
</dbReference>
<dbReference type="EMBL" id="LT828648">
    <property type="protein sequence ID" value="SLM46592.1"/>
    <property type="molecule type" value="Genomic_DNA"/>
</dbReference>
<name>A0A1W1I0T3_9BACT</name>
<dbReference type="InterPro" id="IPR024320">
    <property type="entry name" value="LPG_synthase_C"/>
</dbReference>
<accession>A0A1W1I0T3</accession>
<dbReference type="KEGG" id="nja:NSJP_0420"/>
<evidence type="ECO:0000259" key="1">
    <source>
        <dbReference type="Pfam" id="PF09924"/>
    </source>
</evidence>
<feature type="domain" description="Phosphatidylglycerol lysyltransferase C-terminal" evidence="1">
    <location>
        <begin position="240"/>
        <end position="494"/>
    </location>
</feature>
<dbReference type="PANTHER" id="PTHR41373:SF1">
    <property type="entry name" value="PHOSPHATIDYLGLYCEROL LYSYLTRANSFERASE C-TERMINAL DOMAIN-CONTAINING PROTEIN"/>
    <property type="match status" value="1"/>
</dbReference>
<dbReference type="Gene3D" id="3.40.630.30">
    <property type="match status" value="1"/>
</dbReference>
<dbReference type="InterPro" id="IPR016732">
    <property type="entry name" value="UCP018688"/>
</dbReference>
<dbReference type="InterPro" id="IPR016181">
    <property type="entry name" value="Acyl_CoA_acyltransferase"/>
</dbReference>
<gene>
    <name evidence="2" type="ORF">NSJP_0420</name>
</gene>
<dbReference type="Proteomes" id="UP000192042">
    <property type="component" value="Chromosome I"/>
</dbReference>
<dbReference type="PANTHER" id="PTHR41373">
    <property type="entry name" value="DUF2156 DOMAIN-CONTAINING PROTEIN"/>
    <property type="match status" value="1"/>
</dbReference>
<dbReference type="Pfam" id="PF03692">
    <property type="entry name" value="CxxCxxCC"/>
    <property type="match status" value="1"/>
</dbReference>
<dbReference type="SUPFAM" id="SSF55729">
    <property type="entry name" value="Acyl-CoA N-acyltransferases (Nat)"/>
    <property type="match status" value="2"/>
</dbReference>
<protein>
    <recommendedName>
        <fullName evidence="1">Phosphatidylglycerol lysyltransferase C-terminal domain-containing protein</fullName>
    </recommendedName>
</protein>
<sequence>MAASTAQTGSSAESVRSVPQVVPSSTCLQCDVCCRFPDPDSPLRPYFTAEEIVRAVTEGANPDRFPSPRGCQITLIPDQEGDGFHCPAFDPASARCLIYDRRPFDCQLYPLALMWNEHHDDVVLGWDSKCPFMGEQVPDSIRRYADQAMIRLNDSDLLRTVADHPRLIGRFQPDVVELFRLPALTRAVQTRWGATPVHRLTLEDVQRVTDALDESGLAGGQALAAYSVPSIYLCTTLLGYWWAELRGSLCLFAESPDGWFMPLPPLGGGPIQEAIGAAFDLMRRRNGAGSPVSRIDNISPALAARLEVLGYRLQAGEADYLYRAGDLATLTGDRFKSHRALCNKVERLEQVAAASYALRDRAECRRLFQRWQEQKQAGALDSFGRLLLEDAASTHEIAWAHGSDLGLSGTVVRVEGEIRAYTFGCWLSPATWCVLLEVADRSIPGLAQYLFRETCRAAASHGAEFINTMDGAGLAGLSRSKDSYHPVMRIRQYSLLEDHVS</sequence>
<evidence type="ECO:0000313" key="3">
    <source>
        <dbReference type="Proteomes" id="UP000192042"/>
    </source>
</evidence>
<dbReference type="STRING" id="1325564.NSJP_0420"/>
<dbReference type="RefSeq" id="WP_172834091.1">
    <property type="nucleotide sequence ID" value="NZ_LT828648.1"/>
</dbReference>
<dbReference type="InterPro" id="IPR005358">
    <property type="entry name" value="Puta_zinc/iron-chelating_dom"/>
</dbReference>
<organism evidence="2 3">
    <name type="scientific">Nitrospira japonica</name>
    <dbReference type="NCBI Taxonomy" id="1325564"/>
    <lineage>
        <taxon>Bacteria</taxon>
        <taxon>Pseudomonadati</taxon>
        <taxon>Nitrospirota</taxon>
        <taxon>Nitrospiria</taxon>
        <taxon>Nitrospirales</taxon>
        <taxon>Nitrospiraceae</taxon>
        <taxon>Nitrospira</taxon>
    </lineage>
</organism>
<dbReference type="AlphaFoldDB" id="A0A1W1I0T3"/>